<keyword evidence="2" id="KW-1185">Reference proteome</keyword>
<gene>
    <name evidence="1" type="ORF">ISG29_08620</name>
</gene>
<dbReference type="GO" id="GO:0016874">
    <property type="term" value="F:ligase activity"/>
    <property type="evidence" value="ECO:0007669"/>
    <property type="project" value="UniProtKB-KW"/>
</dbReference>
<protein>
    <submittedName>
        <fullName evidence="1">2'-5' RNA ligase family protein</fullName>
    </submittedName>
</protein>
<dbReference type="PANTHER" id="PTHR40037">
    <property type="entry name" value="PHOSPHOESTERASE YJCG-RELATED"/>
    <property type="match status" value="1"/>
</dbReference>
<reference evidence="1" key="1">
    <citation type="submission" date="2020-11" db="EMBL/GenBank/DDBJ databases">
        <title>Nocardioides sp. CBS4Y-1, whole genome shotgun sequence.</title>
        <authorList>
            <person name="Tuo L."/>
        </authorList>
    </citation>
    <scope>NUCLEOTIDE SEQUENCE</scope>
    <source>
        <strain evidence="1">CBS4Y-1</strain>
    </source>
</reference>
<dbReference type="InterPro" id="IPR050580">
    <property type="entry name" value="2H_phosphoesterase_YjcG-like"/>
</dbReference>
<dbReference type="Pfam" id="PF13563">
    <property type="entry name" value="2_5_RNA_ligase2"/>
    <property type="match status" value="1"/>
</dbReference>
<name>A0A930YAU3_9ACTN</name>
<organism evidence="1 2">
    <name type="scientific">Nocardioides acrostichi</name>
    <dbReference type="NCBI Taxonomy" id="2784339"/>
    <lineage>
        <taxon>Bacteria</taxon>
        <taxon>Bacillati</taxon>
        <taxon>Actinomycetota</taxon>
        <taxon>Actinomycetes</taxon>
        <taxon>Propionibacteriales</taxon>
        <taxon>Nocardioidaceae</taxon>
        <taxon>Nocardioides</taxon>
    </lineage>
</organism>
<dbReference type="EMBL" id="JADIVZ010000003">
    <property type="protein sequence ID" value="MBF4161753.1"/>
    <property type="molecule type" value="Genomic_DNA"/>
</dbReference>
<comment type="caution">
    <text evidence="1">The sequence shown here is derived from an EMBL/GenBank/DDBJ whole genome shotgun (WGS) entry which is preliminary data.</text>
</comment>
<dbReference type="AlphaFoldDB" id="A0A930YAU3"/>
<evidence type="ECO:0000313" key="1">
    <source>
        <dbReference type="EMBL" id="MBF4161753.1"/>
    </source>
</evidence>
<sequence length="173" mass="18782">MPTIGVAVAVPDPWGSSLQEYRERLGDPSAGLIPTHITLLPPTQIDDAVIEDVANHLGRAAASSARFRIRLRGTATFRPVSPVVFVALAEGIGGCEQLAEQVRCGPLDVDLAYPYHPHVTVAHDLPDADLDRAFDELSDFDCAFEVDGFHLYVHDVSDGWRATHGFPLTRKGT</sequence>
<accession>A0A930YAU3</accession>
<proteinExistence type="predicted"/>
<dbReference type="Proteomes" id="UP000656804">
    <property type="component" value="Unassembled WGS sequence"/>
</dbReference>
<dbReference type="Gene3D" id="3.90.1140.10">
    <property type="entry name" value="Cyclic phosphodiesterase"/>
    <property type="match status" value="1"/>
</dbReference>
<evidence type="ECO:0000313" key="2">
    <source>
        <dbReference type="Proteomes" id="UP000656804"/>
    </source>
</evidence>
<dbReference type="PANTHER" id="PTHR40037:SF1">
    <property type="entry name" value="PHOSPHOESTERASE SAOUHSC_00951-RELATED"/>
    <property type="match status" value="1"/>
</dbReference>
<keyword evidence="1" id="KW-0436">Ligase</keyword>
<dbReference type="InterPro" id="IPR009097">
    <property type="entry name" value="Cyclic_Pdiesterase"/>
</dbReference>
<dbReference type="SUPFAM" id="SSF55144">
    <property type="entry name" value="LigT-like"/>
    <property type="match status" value="1"/>
</dbReference>
<dbReference type="RefSeq" id="WP_194503015.1">
    <property type="nucleotide sequence ID" value="NZ_JADIVZ010000003.1"/>
</dbReference>